<dbReference type="EMBL" id="CAJVQB010023891">
    <property type="protein sequence ID" value="CAG8802894.1"/>
    <property type="molecule type" value="Genomic_DNA"/>
</dbReference>
<feature type="signal peptide" evidence="1">
    <location>
        <begin position="1"/>
        <end position="19"/>
    </location>
</feature>
<accession>A0ABN7VWT3</accession>
<proteinExistence type="predicted"/>
<name>A0ABN7VWT3_GIGMA</name>
<gene>
    <name evidence="2" type="ORF">GMARGA_LOCUS23522</name>
</gene>
<reference evidence="2 3" key="1">
    <citation type="submission" date="2021-06" db="EMBL/GenBank/DDBJ databases">
        <authorList>
            <person name="Kallberg Y."/>
            <person name="Tangrot J."/>
            <person name="Rosling A."/>
        </authorList>
    </citation>
    <scope>NUCLEOTIDE SEQUENCE [LARGE SCALE GENOMIC DNA]</scope>
    <source>
        <strain evidence="2 3">120-4 pot B 10/14</strain>
    </source>
</reference>
<comment type="caution">
    <text evidence="2">The sequence shown here is derived from an EMBL/GenBank/DDBJ whole genome shotgun (WGS) entry which is preliminary data.</text>
</comment>
<keyword evidence="3" id="KW-1185">Reference proteome</keyword>
<feature type="chain" id="PRO_5045901400" evidence="1">
    <location>
        <begin position="20"/>
        <end position="44"/>
    </location>
</feature>
<feature type="non-terminal residue" evidence="2">
    <location>
        <position position="44"/>
    </location>
</feature>
<evidence type="ECO:0000313" key="3">
    <source>
        <dbReference type="Proteomes" id="UP000789901"/>
    </source>
</evidence>
<dbReference type="Proteomes" id="UP000789901">
    <property type="component" value="Unassembled WGS sequence"/>
</dbReference>
<keyword evidence="1" id="KW-0732">Signal</keyword>
<evidence type="ECO:0000256" key="1">
    <source>
        <dbReference type="SAM" id="SignalP"/>
    </source>
</evidence>
<evidence type="ECO:0000313" key="2">
    <source>
        <dbReference type="EMBL" id="CAG8802894.1"/>
    </source>
</evidence>
<sequence>MKKQILFLLIDILQPIVFEESKDAPDITDKNIVTNMLESIGKGE</sequence>
<organism evidence="2 3">
    <name type="scientific">Gigaspora margarita</name>
    <dbReference type="NCBI Taxonomy" id="4874"/>
    <lineage>
        <taxon>Eukaryota</taxon>
        <taxon>Fungi</taxon>
        <taxon>Fungi incertae sedis</taxon>
        <taxon>Mucoromycota</taxon>
        <taxon>Glomeromycotina</taxon>
        <taxon>Glomeromycetes</taxon>
        <taxon>Diversisporales</taxon>
        <taxon>Gigasporaceae</taxon>
        <taxon>Gigaspora</taxon>
    </lineage>
</organism>
<protein>
    <submittedName>
        <fullName evidence="2">20477_t:CDS:1</fullName>
    </submittedName>
</protein>